<feature type="compositionally biased region" description="Acidic residues" evidence="1">
    <location>
        <begin position="131"/>
        <end position="142"/>
    </location>
</feature>
<comment type="caution">
    <text evidence="2">The sequence shown here is derived from an EMBL/GenBank/DDBJ whole genome shotgun (WGS) entry which is preliminary data.</text>
</comment>
<protein>
    <submittedName>
        <fullName evidence="2">Uncharacterized protein</fullName>
    </submittedName>
</protein>
<dbReference type="Proteomes" id="UP000007148">
    <property type="component" value="Unassembled WGS sequence"/>
</dbReference>
<evidence type="ECO:0000313" key="3">
    <source>
        <dbReference type="Proteomes" id="UP000007148"/>
    </source>
</evidence>
<reference evidence="2 3" key="1">
    <citation type="journal article" date="2011" name="PLoS Pathog.">
        <title>Endophytic Life Strategies Decoded by Genome and Transcriptome Analyses of the Mutualistic Root Symbiont Piriformospora indica.</title>
        <authorList>
            <person name="Zuccaro A."/>
            <person name="Lahrmann U."/>
            <person name="Guldener U."/>
            <person name="Langen G."/>
            <person name="Pfiffi S."/>
            <person name="Biedenkopf D."/>
            <person name="Wong P."/>
            <person name="Samans B."/>
            <person name="Grimm C."/>
            <person name="Basiewicz M."/>
            <person name="Murat C."/>
            <person name="Martin F."/>
            <person name="Kogel K.H."/>
        </authorList>
    </citation>
    <scope>NUCLEOTIDE SEQUENCE [LARGE SCALE GENOMIC DNA]</scope>
    <source>
        <strain evidence="2 3">DSM 11827</strain>
    </source>
</reference>
<gene>
    <name evidence="2" type="ORF">PIIN_08614</name>
</gene>
<organism evidence="2 3">
    <name type="scientific">Serendipita indica (strain DSM 11827)</name>
    <name type="common">Root endophyte fungus</name>
    <name type="synonym">Piriformospora indica</name>
    <dbReference type="NCBI Taxonomy" id="1109443"/>
    <lineage>
        <taxon>Eukaryota</taxon>
        <taxon>Fungi</taxon>
        <taxon>Dikarya</taxon>
        <taxon>Basidiomycota</taxon>
        <taxon>Agaricomycotina</taxon>
        <taxon>Agaricomycetes</taxon>
        <taxon>Sebacinales</taxon>
        <taxon>Serendipitaceae</taxon>
        <taxon>Serendipita</taxon>
    </lineage>
</organism>
<accession>G4TTM0</accession>
<name>G4TTM0_SERID</name>
<dbReference type="EMBL" id="CAFZ01000340">
    <property type="protein sequence ID" value="CCA74663.1"/>
    <property type="molecule type" value="Genomic_DNA"/>
</dbReference>
<evidence type="ECO:0000313" key="2">
    <source>
        <dbReference type="EMBL" id="CCA74663.1"/>
    </source>
</evidence>
<keyword evidence="3" id="KW-1185">Reference proteome</keyword>
<dbReference type="AlphaFoldDB" id="G4TTM0"/>
<dbReference type="InParanoid" id="G4TTM0"/>
<feature type="compositionally biased region" description="Polar residues" evidence="1">
    <location>
        <begin position="160"/>
        <end position="174"/>
    </location>
</feature>
<feature type="compositionally biased region" description="Low complexity" evidence="1">
    <location>
        <begin position="150"/>
        <end position="159"/>
    </location>
</feature>
<dbReference type="HOGENOM" id="CLU_1161531_0_0_1"/>
<proteinExistence type="predicted"/>
<feature type="compositionally biased region" description="Polar residues" evidence="1">
    <location>
        <begin position="86"/>
        <end position="115"/>
    </location>
</feature>
<evidence type="ECO:0000256" key="1">
    <source>
        <dbReference type="SAM" id="MobiDB-lite"/>
    </source>
</evidence>
<sequence length="239" mass="26784">MHRTYTEICSNSGTPCIPEDYKHDILVVYQRLLAVVEEESRLRDALEILFARQRYAAQSAIERAQKRAREVGIAQASMYQCLGNSYKVTPESPQRTECTNPSQTGNAKQSTQPNDTSEREGPVDTLTESIEGTEEAEDEGTDEGTRTLESETLSELSSTQSGDNIESTVSSVGTETRLSVDQTLGNSMIATRRLVGEITVKLLQTRQLQRQVELGVKKGKDELERARRDLLEMQEMYNE</sequence>
<feature type="region of interest" description="Disordered" evidence="1">
    <location>
        <begin position="86"/>
        <end position="174"/>
    </location>
</feature>